<dbReference type="AlphaFoldDB" id="A0AAD5R3K2"/>
<evidence type="ECO:0000313" key="2">
    <source>
        <dbReference type="Proteomes" id="UP001196413"/>
    </source>
</evidence>
<proteinExistence type="predicted"/>
<dbReference type="EMBL" id="JAHQIW010006368">
    <property type="protein sequence ID" value="KAJ1368955.1"/>
    <property type="molecule type" value="Genomic_DNA"/>
</dbReference>
<keyword evidence="2" id="KW-1185">Reference proteome</keyword>
<dbReference type="Proteomes" id="UP001196413">
    <property type="component" value="Unassembled WGS sequence"/>
</dbReference>
<comment type="caution">
    <text evidence="1">The sequence shown here is derived from an EMBL/GenBank/DDBJ whole genome shotgun (WGS) entry which is preliminary data.</text>
</comment>
<accession>A0AAD5R3K2</accession>
<organism evidence="1 2">
    <name type="scientific">Parelaphostrongylus tenuis</name>
    <name type="common">Meningeal worm</name>
    <dbReference type="NCBI Taxonomy" id="148309"/>
    <lineage>
        <taxon>Eukaryota</taxon>
        <taxon>Metazoa</taxon>
        <taxon>Ecdysozoa</taxon>
        <taxon>Nematoda</taxon>
        <taxon>Chromadorea</taxon>
        <taxon>Rhabditida</taxon>
        <taxon>Rhabditina</taxon>
        <taxon>Rhabditomorpha</taxon>
        <taxon>Strongyloidea</taxon>
        <taxon>Metastrongylidae</taxon>
        <taxon>Parelaphostrongylus</taxon>
    </lineage>
</organism>
<evidence type="ECO:0000313" key="1">
    <source>
        <dbReference type="EMBL" id="KAJ1368955.1"/>
    </source>
</evidence>
<gene>
    <name evidence="1" type="ORF">KIN20_030322</name>
</gene>
<sequence length="90" mass="9840">MTPLDFINRNINTDDTSYQQQLLRGTLEAWTTQHNGANRSTLQQNWDPAHSAGSTIVICQELSRLCGEGHLAAKLAGSQPNGSPHVVRTV</sequence>
<reference evidence="1" key="1">
    <citation type="submission" date="2021-06" db="EMBL/GenBank/DDBJ databases">
        <title>Parelaphostrongylus tenuis whole genome reference sequence.</title>
        <authorList>
            <person name="Garwood T.J."/>
            <person name="Larsen P.A."/>
            <person name="Fountain-Jones N.M."/>
            <person name="Garbe J.R."/>
            <person name="Macchietto M.G."/>
            <person name="Kania S.A."/>
            <person name="Gerhold R.W."/>
            <person name="Richards J.E."/>
            <person name="Wolf T.M."/>
        </authorList>
    </citation>
    <scope>NUCLEOTIDE SEQUENCE</scope>
    <source>
        <strain evidence="1">MNPRO001-30</strain>
        <tissue evidence="1">Meninges</tissue>
    </source>
</reference>
<name>A0AAD5R3K2_PARTN</name>
<protein>
    <submittedName>
        <fullName evidence="1">Uncharacterized protein</fullName>
    </submittedName>
</protein>